<evidence type="ECO:0000259" key="2">
    <source>
        <dbReference type="Pfam" id="PF00534"/>
    </source>
</evidence>
<feature type="domain" description="Glycosyl transferase family 1" evidence="2">
    <location>
        <begin position="224"/>
        <end position="389"/>
    </location>
</feature>
<dbReference type="InterPro" id="IPR050194">
    <property type="entry name" value="Glycosyltransferase_grp1"/>
</dbReference>
<dbReference type="Gene3D" id="3.40.50.2000">
    <property type="entry name" value="Glycogen Phosphorylase B"/>
    <property type="match status" value="2"/>
</dbReference>
<organism evidence="4">
    <name type="scientific">uncultured Desulfobacteraceae bacterium</name>
    <dbReference type="NCBI Taxonomy" id="218296"/>
    <lineage>
        <taxon>Bacteria</taxon>
        <taxon>Pseudomonadati</taxon>
        <taxon>Thermodesulfobacteriota</taxon>
        <taxon>Desulfobacteria</taxon>
        <taxon>Desulfobacterales</taxon>
        <taxon>Desulfobacteraceae</taxon>
        <taxon>environmental samples</taxon>
    </lineage>
</organism>
<dbReference type="InterPro" id="IPR028098">
    <property type="entry name" value="Glyco_trans_4-like_N"/>
</dbReference>
<dbReference type="GO" id="GO:0016757">
    <property type="term" value="F:glycosyltransferase activity"/>
    <property type="evidence" value="ECO:0007669"/>
    <property type="project" value="InterPro"/>
</dbReference>
<dbReference type="PANTHER" id="PTHR45947">
    <property type="entry name" value="SULFOQUINOVOSYL TRANSFERASE SQD2"/>
    <property type="match status" value="1"/>
</dbReference>
<dbReference type="SUPFAM" id="SSF53756">
    <property type="entry name" value="UDP-Glycosyltransferase/glycogen phosphorylase"/>
    <property type="match status" value="1"/>
</dbReference>
<name>A0A484HPZ6_9BACT</name>
<evidence type="ECO:0008006" key="5">
    <source>
        <dbReference type="Google" id="ProtNLM"/>
    </source>
</evidence>
<dbReference type="PANTHER" id="PTHR45947:SF3">
    <property type="entry name" value="SULFOQUINOVOSYL TRANSFERASE SQD2"/>
    <property type="match status" value="1"/>
</dbReference>
<dbReference type="Pfam" id="PF13439">
    <property type="entry name" value="Glyco_transf_4"/>
    <property type="match status" value="1"/>
</dbReference>
<dbReference type="Pfam" id="PF00534">
    <property type="entry name" value="Glycos_transf_1"/>
    <property type="match status" value="1"/>
</dbReference>
<dbReference type="InterPro" id="IPR001296">
    <property type="entry name" value="Glyco_trans_1"/>
</dbReference>
<evidence type="ECO:0000313" key="4">
    <source>
        <dbReference type="EMBL" id="VEN75393.1"/>
    </source>
</evidence>
<feature type="domain" description="Glycosyltransferase subfamily 4-like N-terminal" evidence="3">
    <location>
        <begin position="43"/>
        <end position="212"/>
    </location>
</feature>
<sequence>MTASKIAEKRPHVNGNPTGPSIGKNKKRPVRVLHIGKYFPPSPGGIENFTADLIPALAELGVESRAIVHDDPRFPKPPNAGGFSPERVPCLGTFFFAPVSPGFPRAISRAINDFRPDLIYFHMPNVSAFWALFLPRARKIPWVLDWHSDVAPSKIDWRPAAAYPAYFPFERAMLAKARAVIIHSKPCLDHSRPLKKWRRKCRVIPLGIDPARLAPGAHSKNPKIRIWTEKDPSFRVLAVGRLSYYKGHDTLIRAAANLKGVSLVIAGDGERFAALADLIRRMGPGDRAILAGRVTNAELARLMDACHCLCLPSLERTEAFGVTLLEAMSRSKPVIASDIQGSGIGFVVRHKETGLLTRPGDETELAGAIRLMRDRPEMARQMGEAGKKRFDAHFHIRAAARKIASVFETIVS</sequence>
<gene>
    <name evidence="4" type="ORF">EPICR_80086</name>
</gene>
<dbReference type="EMBL" id="CAACVI010000051">
    <property type="protein sequence ID" value="VEN75393.1"/>
    <property type="molecule type" value="Genomic_DNA"/>
</dbReference>
<reference evidence="4" key="1">
    <citation type="submission" date="2019-01" db="EMBL/GenBank/DDBJ databases">
        <authorList>
            <consortium name="Genoscope - CEA"/>
            <person name="William W."/>
        </authorList>
    </citation>
    <scope>NUCLEOTIDE SEQUENCE</scope>
    <source>
        <strain evidence="4">CR-1</strain>
    </source>
</reference>
<evidence type="ECO:0000259" key="3">
    <source>
        <dbReference type="Pfam" id="PF13439"/>
    </source>
</evidence>
<dbReference type="AlphaFoldDB" id="A0A484HPZ6"/>
<evidence type="ECO:0000256" key="1">
    <source>
        <dbReference type="SAM" id="MobiDB-lite"/>
    </source>
</evidence>
<feature type="compositionally biased region" description="Basic and acidic residues" evidence="1">
    <location>
        <begin position="1"/>
        <end position="11"/>
    </location>
</feature>
<proteinExistence type="predicted"/>
<protein>
    <recommendedName>
        <fullName evidence="5">Glycosyltransferase</fullName>
    </recommendedName>
</protein>
<accession>A0A484HPZ6</accession>
<feature type="region of interest" description="Disordered" evidence="1">
    <location>
        <begin position="1"/>
        <end position="26"/>
    </location>
</feature>